<dbReference type="GO" id="GO:0012505">
    <property type="term" value="C:endomembrane system"/>
    <property type="evidence" value="ECO:0007669"/>
    <property type="project" value="UniProtKB-SubCell"/>
</dbReference>
<evidence type="ECO:0000256" key="8">
    <source>
        <dbReference type="ARBA" id="ARBA00022692"/>
    </source>
</evidence>
<dbReference type="Proteomes" id="UP000185739">
    <property type="component" value="Chromosome"/>
</dbReference>
<dbReference type="InterPro" id="IPR043130">
    <property type="entry name" value="CDP-OH_PTrfase_TM_dom"/>
</dbReference>
<dbReference type="GO" id="GO:0003882">
    <property type="term" value="F:CDP-diacylglycerol-serine O-phosphatidyltransferase activity"/>
    <property type="evidence" value="ECO:0007669"/>
    <property type="project" value="UniProtKB-EC"/>
</dbReference>
<evidence type="ECO:0000256" key="10">
    <source>
        <dbReference type="ARBA" id="ARBA00023098"/>
    </source>
</evidence>
<keyword evidence="13" id="KW-1208">Phospholipid metabolism</keyword>
<gene>
    <name evidence="16" type="ORF">Tchl_1956</name>
</gene>
<dbReference type="PANTHER" id="PTHR14269">
    <property type="entry name" value="CDP-DIACYLGLYCEROL--GLYCEROL-3-PHOSPHATE 3-PHOSPHATIDYLTRANSFERASE-RELATED"/>
    <property type="match status" value="1"/>
</dbReference>
<evidence type="ECO:0000256" key="1">
    <source>
        <dbReference type="ARBA" id="ARBA00000287"/>
    </source>
</evidence>
<dbReference type="AlphaFoldDB" id="A0A1H5SH64"/>
<keyword evidence="12" id="KW-0594">Phospholipid biosynthesis</keyword>
<proteinExistence type="inferred from homology"/>
<dbReference type="GO" id="GO:0016020">
    <property type="term" value="C:membrane"/>
    <property type="evidence" value="ECO:0007669"/>
    <property type="project" value="InterPro"/>
</dbReference>
<comment type="subcellular location">
    <subcellularLocation>
        <location evidence="2">Endomembrane system</location>
        <topology evidence="2">Multi-pass membrane protein</topology>
    </subcellularLocation>
</comment>
<keyword evidence="8" id="KW-0812">Transmembrane</keyword>
<evidence type="ECO:0000313" key="17">
    <source>
        <dbReference type="Proteomes" id="UP000185739"/>
    </source>
</evidence>
<dbReference type="Gene3D" id="1.20.120.1760">
    <property type="match status" value="1"/>
</dbReference>
<dbReference type="InterPro" id="IPR048254">
    <property type="entry name" value="CDP_ALCOHOL_P_TRANSF_CS"/>
</dbReference>
<dbReference type="InterPro" id="IPR004533">
    <property type="entry name" value="CDP-diaglyc--ser_O-PTrfase"/>
</dbReference>
<keyword evidence="9" id="KW-1133">Transmembrane helix</keyword>
<keyword evidence="10" id="KW-0443">Lipid metabolism</keyword>
<dbReference type="InterPro" id="IPR000462">
    <property type="entry name" value="CDP-OH_P_trans"/>
</dbReference>
<comment type="catalytic activity">
    <reaction evidence="1">
        <text>a CDP-1,2-diacyl-sn-glycerol + L-serine = a 1,2-diacyl-sn-glycero-3-phospho-L-serine + CMP + H(+)</text>
        <dbReference type="Rhea" id="RHEA:16913"/>
        <dbReference type="ChEBI" id="CHEBI:15378"/>
        <dbReference type="ChEBI" id="CHEBI:33384"/>
        <dbReference type="ChEBI" id="CHEBI:57262"/>
        <dbReference type="ChEBI" id="CHEBI:58332"/>
        <dbReference type="ChEBI" id="CHEBI:60377"/>
        <dbReference type="EC" id="2.7.8.8"/>
    </reaction>
</comment>
<evidence type="ECO:0000256" key="4">
    <source>
        <dbReference type="ARBA" id="ARBA00013174"/>
    </source>
</evidence>
<evidence type="ECO:0000256" key="2">
    <source>
        <dbReference type="ARBA" id="ARBA00004127"/>
    </source>
</evidence>
<dbReference type="KEGG" id="tcl:Tchl_1956"/>
<dbReference type="PANTHER" id="PTHR14269:SF61">
    <property type="entry name" value="CDP-DIACYLGLYCEROL--SERINE O-PHOSPHATIDYLTRANSFERASE"/>
    <property type="match status" value="1"/>
</dbReference>
<name>A0A1H5SH64_9RHOO</name>
<evidence type="ECO:0000256" key="11">
    <source>
        <dbReference type="ARBA" id="ARBA00023136"/>
    </source>
</evidence>
<accession>A0A1H5SH64</accession>
<dbReference type="EMBL" id="CP018839">
    <property type="protein sequence ID" value="APR04803.1"/>
    <property type="molecule type" value="Genomic_DNA"/>
</dbReference>
<evidence type="ECO:0000256" key="9">
    <source>
        <dbReference type="ARBA" id="ARBA00022989"/>
    </source>
</evidence>
<dbReference type="InterPro" id="IPR050324">
    <property type="entry name" value="CDP-alcohol_PTase-I"/>
</dbReference>
<keyword evidence="17" id="KW-1185">Reference proteome</keyword>
<evidence type="ECO:0000256" key="7">
    <source>
        <dbReference type="ARBA" id="ARBA00022679"/>
    </source>
</evidence>
<protein>
    <recommendedName>
        <fullName evidence="5">CDP-diacylglycerol--serine O-phosphatidyltransferase</fullName>
        <ecNumber evidence="4">2.7.8.8</ecNumber>
    </recommendedName>
    <alternativeName>
        <fullName evidence="14">Phosphatidylserine synthase</fullName>
    </alternativeName>
</protein>
<evidence type="ECO:0000256" key="5">
    <source>
        <dbReference type="ARBA" id="ARBA00017171"/>
    </source>
</evidence>
<evidence type="ECO:0000313" key="16">
    <source>
        <dbReference type="EMBL" id="APR04803.1"/>
    </source>
</evidence>
<dbReference type="PROSITE" id="PS00379">
    <property type="entry name" value="CDP_ALCOHOL_P_TRANSF"/>
    <property type="match status" value="1"/>
</dbReference>
<evidence type="ECO:0000256" key="3">
    <source>
        <dbReference type="ARBA" id="ARBA00010441"/>
    </source>
</evidence>
<reference evidence="16 17" key="1">
    <citation type="submission" date="2016-12" db="EMBL/GenBank/DDBJ databases">
        <title>Complete genome sequence of Thauera chlorobenzoica, a Betaproteobacterium degrading haloaromatics anaerobically to CO2 and halides.</title>
        <authorList>
            <person name="Goris T."/>
            <person name="Mergelsberg M."/>
            <person name="Boll M."/>
        </authorList>
    </citation>
    <scope>NUCLEOTIDE SEQUENCE [LARGE SCALE GENOMIC DNA]</scope>
    <source>
        <strain evidence="16 17">3CB1</strain>
    </source>
</reference>
<organism evidence="16 17">
    <name type="scientific">Thauera chlorobenzoica</name>
    <dbReference type="NCBI Taxonomy" id="96773"/>
    <lineage>
        <taxon>Bacteria</taxon>
        <taxon>Pseudomonadati</taxon>
        <taxon>Pseudomonadota</taxon>
        <taxon>Betaproteobacteria</taxon>
        <taxon>Rhodocyclales</taxon>
        <taxon>Zoogloeaceae</taxon>
        <taxon>Thauera</taxon>
    </lineage>
</organism>
<keyword evidence="6" id="KW-0444">Lipid biosynthesis</keyword>
<dbReference type="Pfam" id="PF01066">
    <property type="entry name" value="CDP-OH_P_transf"/>
    <property type="match status" value="1"/>
</dbReference>
<keyword evidence="7 15" id="KW-0808">Transferase</keyword>
<keyword evidence="11" id="KW-0472">Membrane</keyword>
<dbReference type="GO" id="GO:0008654">
    <property type="term" value="P:phospholipid biosynthetic process"/>
    <property type="evidence" value="ECO:0007669"/>
    <property type="project" value="UniProtKB-KW"/>
</dbReference>
<sequence>MTHPDRHPLPMLDKRRRGIYILPNLFTTAALFAGFYAIVQAMNNRFEAAAVAIFIAMVLDGLDGRIARLTHTQSEFGAEYDSLSDMVSFGAAPALVMYEWALQGLGKLGWIAAFIYCAGAALRLARFNTNIDIVDRRYFQGLPSPAAAALIAGMVWVGLDNGFSGDELRWYACALTIFAGISMVSNVLFWSGKDINLRRSVPFIVLIALVLAFALVSSYPPGVLFGLFLIYAGSGYVLWALRWRKRRLHRQEAAAFTDSPLPPQNNEASAEPDAGAASDPGSKP</sequence>
<evidence type="ECO:0000256" key="14">
    <source>
        <dbReference type="ARBA" id="ARBA00032361"/>
    </source>
</evidence>
<dbReference type="EC" id="2.7.8.8" evidence="4"/>
<evidence type="ECO:0000256" key="6">
    <source>
        <dbReference type="ARBA" id="ARBA00022516"/>
    </source>
</evidence>
<dbReference type="NCBIfam" id="TIGR00473">
    <property type="entry name" value="pssA"/>
    <property type="match status" value="1"/>
</dbReference>
<evidence type="ECO:0000256" key="12">
    <source>
        <dbReference type="ARBA" id="ARBA00023209"/>
    </source>
</evidence>
<dbReference type="STRING" id="96773.Tchl_1956"/>
<evidence type="ECO:0000256" key="13">
    <source>
        <dbReference type="ARBA" id="ARBA00023264"/>
    </source>
</evidence>
<evidence type="ECO:0000256" key="15">
    <source>
        <dbReference type="RuleBase" id="RU003750"/>
    </source>
</evidence>
<comment type="similarity">
    <text evidence="3 15">Belongs to the CDP-alcohol phosphatidyltransferase class-I family.</text>
</comment>